<proteinExistence type="predicted"/>
<keyword evidence="4" id="KW-1185">Reference proteome</keyword>
<evidence type="ECO:0000259" key="2">
    <source>
        <dbReference type="Pfam" id="PF23057"/>
    </source>
</evidence>
<sequence length="280" mass="31486">MAAYRACRNAVRFSAIKYIKMDGLMFRWSVLQKEHGFRPDQIDHLYALPGDKLFAVIFTTFALFEQCLKSFKEKNDSTPLKMFAISALTQPQKRWVNFFIFNEYAQSADIIMWLNMRLDIDAANETSKVQLALHFELLLNDTDKNDSLYATPKVLSTSSQNTVQTASSDTVNTFDNQETVSTVTSKDSCTRIEHAYEALEQSSFSDIAVAGVTIEQGKDDNIIEEEVEAAMDISTSLKGNGKEGDNAEETGFESNDSRDLCAQDERCKFQGRGGKMLLPL</sequence>
<comment type="caution">
    <text evidence="3">The sequence shown here is derived from an EMBL/GenBank/DDBJ whole genome shotgun (WGS) entry which is preliminary data.</text>
</comment>
<feature type="region of interest" description="Disordered" evidence="1">
    <location>
        <begin position="236"/>
        <end position="257"/>
    </location>
</feature>
<dbReference type="EMBL" id="JANPWB010000012">
    <property type="protein sequence ID" value="KAJ1113860.1"/>
    <property type="molecule type" value="Genomic_DNA"/>
</dbReference>
<accession>A0AAV7NG54</accession>
<gene>
    <name evidence="3" type="ORF">NDU88_002101</name>
</gene>
<dbReference type="Pfam" id="PF23057">
    <property type="entry name" value="RBD_ZCCHC3_1st"/>
    <property type="match status" value="1"/>
</dbReference>
<organism evidence="3 4">
    <name type="scientific">Pleurodeles waltl</name>
    <name type="common">Iberian ribbed newt</name>
    <dbReference type="NCBI Taxonomy" id="8319"/>
    <lineage>
        <taxon>Eukaryota</taxon>
        <taxon>Metazoa</taxon>
        <taxon>Chordata</taxon>
        <taxon>Craniata</taxon>
        <taxon>Vertebrata</taxon>
        <taxon>Euteleostomi</taxon>
        <taxon>Amphibia</taxon>
        <taxon>Batrachia</taxon>
        <taxon>Caudata</taxon>
        <taxon>Salamandroidea</taxon>
        <taxon>Salamandridae</taxon>
        <taxon>Pleurodelinae</taxon>
        <taxon>Pleurodeles</taxon>
    </lineage>
</organism>
<evidence type="ECO:0000313" key="3">
    <source>
        <dbReference type="EMBL" id="KAJ1113860.1"/>
    </source>
</evidence>
<dbReference type="Proteomes" id="UP001066276">
    <property type="component" value="Chromosome 8"/>
</dbReference>
<evidence type="ECO:0000256" key="1">
    <source>
        <dbReference type="SAM" id="MobiDB-lite"/>
    </source>
</evidence>
<dbReference type="AlphaFoldDB" id="A0AAV7NG54"/>
<name>A0AAV7NG54_PLEWA</name>
<protein>
    <recommendedName>
        <fullName evidence="2">Zinc finger CCHC domain-containing protein</fullName>
    </recommendedName>
</protein>
<feature type="domain" description="Zinc finger CCHC" evidence="2">
    <location>
        <begin position="8"/>
        <end position="83"/>
    </location>
</feature>
<reference evidence="3" key="1">
    <citation type="journal article" date="2022" name="bioRxiv">
        <title>Sequencing and chromosome-scale assembly of the giantPleurodeles waltlgenome.</title>
        <authorList>
            <person name="Brown T."/>
            <person name="Elewa A."/>
            <person name="Iarovenko S."/>
            <person name="Subramanian E."/>
            <person name="Araus A.J."/>
            <person name="Petzold A."/>
            <person name="Susuki M."/>
            <person name="Suzuki K.-i.T."/>
            <person name="Hayashi T."/>
            <person name="Toyoda A."/>
            <person name="Oliveira C."/>
            <person name="Osipova E."/>
            <person name="Leigh N.D."/>
            <person name="Simon A."/>
            <person name="Yun M.H."/>
        </authorList>
    </citation>
    <scope>NUCLEOTIDE SEQUENCE</scope>
    <source>
        <strain evidence="3">20211129_DDA</strain>
        <tissue evidence="3">Liver</tissue>
    </source>
</reference>
<evidence type="ECO:0000313" key="4">
    <source>
        <dbReference type="Proteomes" id="UP001066276"/>
    </source>
</evidence>
<dbReference type="InterPro" id="IPR057810">
    <property type="entry name" value="RBD_ZCCHC3_1st"/>
</dbReference>